<dbReference type="GO" id="GO:0071004">
    <property type="term" value="C:U2-type prespliceosome"/>
    <property type="evidence" value="ECO:0007669"/>
    <property type="project" value="EnsemblFungi"/>
</dbReference>
<dbReference type="InterPro" id="IPR001163">
    <property type="entry name" value="Sm_dom_euk/arc"/>
</dbReference>
<dbReference type="GO" id="GO:0000974">
    <property type="term" value="C:Prp19 complex"/>
    <property type="evidence" value="ECO:0007669"/>
    <property type="project" value="EnsemblFungi"/>
</dbReference>
<dbReference type="GO" id="GO:0036261">
    <property type="term" value="P:7-methylguanosine cap hypermethylation"/>
    <property type="evidence" value="ECO:0007669"/>
    <property type="project" value="EnsemblFungi"/>
</dbReference>
<dbReference type="SMART" id="SM00651">
    <property type="entry name" value="Sm"/>
    <property type="match status" value="1"/>
</dbReference>
<evidence type="ECO:0000259" key="5">
    <source>
        <dbReference type="PROSITE" id="PS52002"/>
    </source>
</evidence>
<dbReference type="GO" id="GO:0000243">
    <property type="term" value="C:commitment complex"/>
    <property type="evidence" value="ECO:0007669"/>
    <property type="project" value="EnsemblFungi"/>
</dbReference>
<dbReference type="STRING" id="619300.G3AIB1"/>
<dbReference type="AlphaFoldDB" id="G3AIB1"/>
<evidence type="ECO:0000256" key="4">
    <source>
        <dbReference type="SAM" id="MobiDB-lite"/>
    </source>
</evidence>
<dbReference type="InterPro" id="IPR027141">
    <property type="entry name" value="LSm4/Sm_D1/D3"/>
</dbReference>
<dbReference type="HOGENOM" id="CLU_123956_0_0_1"/>
<keyword evidence="3" id="KW-0687">Ribonucleoprotein</keyword>
<dbReference type="GO" id="GO:0000398">
    <property type="term" value="P:mRNA splicing, via spliceosome"/>
    <property type="evidence" value="ECO:0007669"/>
    <property type="project" value="EnsemblFungi"/>
</dbReference>
<dbReference type="OrthoDB" id="9626941at2759"/>
<dbReference type="GeneID" id="18872742"/>
<dbReference type="GO" id="GO:0005682">
    <property type="term" value="C:U5 snRNP"/>
    <property type="evidence" value="ECO:0007669"/>
    <property type="project" value="EnsemblFungi"/>
</dbReference>
<dbReference type="PROSITE" id="PS52002">
    <property type="entry name" value="SM"/>
    <property type="match status" value="1"/>
</dbReference>
<feature type="region of interest" description="Disordered" evidence="4">
    <location>
        <begin position="90"/>
        <end position="123"/>
    </location>
</feature>
<dbReference type="GO" id="GO:0005829">
    <property type="term" value="C:cytosol"/>
    <property type="evidence" value="ECO:0007669"/>
    <property type="project" value="EnsemblFungi"/>
</dbReference>
<dbReference type="eggNOG" id="KOG3428">
    <property type="taxonomic scope" value="Eukaryota"/>
</dbReference>
<dbReference type="PANTHER" id="PTHR23338">
    <property type="entry name" value="SMALL NUCLEAR RIBONUCLEOPROTEIN SM"/>
    <property type="match status" value="1"/>
</dbReference>
<protein>
    <recommendedName>
        <fullName evidence="5">Sm domain-containing protein</fullName>
    </recommendedName>
</protein>
<dbReference type="OMA" id="VKMTLRH"/>
<keyword evidence="7" id="KW-1185">Reference proteome</keyword>
<sequence>MKLVRFLMNIPNSTNQPLTVELKNGTTINGTLMSCSPSMNLSLKNVKLQQPLQDATLLQFINIRGNQIRQILLPDELNIDSILAKSVTKIKKQGAGPSAKPATTNKRAGGPMRGGKTRRPRAF</sequence>
<dbReference type="InterPro" id="IPR010920">
    <property type="entry name" value="LSM_dom_sf"/>
</dbReference>
<dbReference type="FunCoup" id="G3AIB1">
    <property type="interactions" value="1093"/>
</dbReference>
<organism evidence="7">
    <name type="scientific">Spathaspora passalidarum (strain NRRL Y-27907 / 11-Y1)</name>
    <dbReference type="NCBI Taxonomy" id="619300"/>
    <lineage>
        <taxon>Eukaryota</taxon>
        <taxon>Fungi</taxon>
        <taxon>Dikarya</taxon>
        <taxon>Ascomycota</taxon>
        <taxon>Saccharomycotina</taxon>
        <taxon>Pichiomycetes</taxon>
        <taxon>Debaryomycetaceae</taxon>
        <taxon>Spathaspora</taxon>
    </lineage>
</organism>
<dbReference type="RefSeq" id="XP_007373264.1">
    <property type="nucleotide sequence ID" value="XM_007373202.1"/>
</dbReference>
<evidence type="ECO:0000313" key="6">
    <source>
        <dbReference type="EMBL" id="EGW33680.1"/>
    </source>
</evidence>
<dbReference type="PROSITE" id="PS51257">
    <property type="entry name" value="PROKAR_LIPOPROTEIN"/>
    <property type="match status" value="1"/>
</dbReference>
<evidence type="ECO:0000256" key="2">
    <source>
        <dbReference type="ARBA" id="ARBA00023242"/>
    </source>
</evidence>
<keyword evidence="2" id="KW-0539">Nucleus</keyword>
<evidence type="ECO:0000256" key="3">
    <source>
        <dbReference type="ARBA" id="ARBA00023274"/>
    </source>
</evidence>
<evidence type="ECO:0000256" key="1">
    <source>
        <dbReference type="ARBA" id="ARBA00004123"/>
    </source>
</evidence>
<dbReference type="GO" id="GO:0046540">
    <property type="term" value="C:U4/U6 x U5 tri-snRNP complex"/>
    <property type="evidence" value="ECO:0007669"/>
    <property type="project" value="EnsemblFungi"/>
</dbReference>
<dbReference type="SUPFAM" id="SSF50182">
    <property type="entry name" value="Sm-like ribonucleoproteins"/>
    <property type="match status" value="1"/>
</dbReference>
<dbReference type="Proteomes" id="UP000000709">
    <property type="component" value="Unassembled WGS sequence"/>
</dbReference>
<proteinExistence type="predicted"/>
<dbReference type="EMBL" id="GL996500">
    <property type="protein sequence ID" value="EGW33680.1"/>
    <property type="molecule type" value="Genomic_DNA"/>
</dbReference>
<gene>
    <name evidence="6" type="ORF">SPAPADRAFT_59049</name>
</gene>
<dbReference type="Pfam" id="PF01423">
    <property type="entry name" value="LSM"/>
    <property type="match status" value="1"/>
</dbReference>
<comment type="subcellular location">
    <subcellularLocation>
        <location evidence="1">Nucleus</location>
    </subcellularLocation>
</comment>
<dbReference type="InParanoid" id="G3AIB1"/>
<name>G3AIB1_SPAPN</name>
<dbReference type="GO" id="GO:0003729">
    <property type="term" value="F:mRNA binding"/>
    <property type="evidence" value="ECO:0007669"/>
    <property type="project" value="EnsemblFungi"/>
</dbReference>
<reference evidence="6 7" key="1">
    <citation type="journal article" date="2011" name="Proc. Natl. Acad. Sci. U.S.A.">
        <title>Comparative genomics of xylose-fermenting fungi for enhanced biofuel production.</title>
        <authorList>
            <person name="Wohlbach D.J."/>
            <person name="Kuo A."/>
            <person name="Sato T.K."/>
            <person name="Potts K.M."/>
            <person name="Salamov A.A."/>
            <person name="LaButti K.M."/>
            <person name="Sun H."/>
            <person name="Clum A."/>
            <person name="Pangilinan J.L."/>
            <person name="Lindquist E.A."/>
            <person name="Lucas S."/>
            <person name="Lapidus A."/>
            <person name="Jin M."/>
            <person name="Gunawan C."/>
            <person name="Balan V."/>
            <person name="Dale B.E."/>
            <person name="Jeffries T.W."/>
            <person name="Zinkel R."/>
            <person name="Barry K.W."/>
            <person name="Grigoriev I.V."/>
            <person name="Gasch A.P."/>
        </authorList>
    </citation>
    <scope>NUCLEOTIDE SEQUENCE [LARGE SCALE GENOMIC DNA]</scope>
    <source>
        <strain evidence="7">NRRL Y-27907 / 11-Y1</strain>
    </source>
</reference>
<dbReference type="KEGG" id="spaa:SPAPADRAFT_59049"/>
<evidence type="ECO:0000313" key="7">
    <source>
        <dbReference type="Proteomes" id="UP000000709"/>
    </source>
</evidence>
<dbReference type="Gene3D" id="2.30.30.100">
    <property type="match status" value="1"/>
</dbReference>
<accession>G3AIB1</accession>
<feature type="domain" description="Sm" evidence="5">
    <location>
        <begin position="5"/>
        <end position="77"/>
    </location>
</feature>
<dbReference type="InterPro" id="IPR047575">
    <property type="entry name" value="Sm"/>
</dbReference>
<dbReference type="GO" id="GO:0005687">
    <property type="term" value="C:U4 snRNP"/>
    <property type="evidence" value="ECO:0007669"/>
    <property type="project" value="EnsemblFungi"/>
</dbReference>
<dbReference type="GO" id="GO:0005685">
    <property type="term" value="C:U1 snRNP"/>
    <property type="evidence" value="ECO:0007669"/>
    <property type="project" value="EnsemblFungi"/>
</dbReference>